<dbReference type="Gene3D" id="3.30.40.10">
    <property type="entry name" value="Zinc/RING finger domain, C3HC4 (zinc finger)"/>
    <property type="match status" value="1"/>
</dbReference>
<evidence type="ECO:0000313" key="3">
    <source>
        <dbReference type="Proteomes" id="UP000775213"/>
    </source>
</evidence>
<dbReference type="PANTHER" id="PTHR23012:SF215">
    <property type="entry name" value="RING_FYVE_PHD ZINC FINGER SUPERFAMILY PROTEIN"/>
    <property type="match status" value="1"/>
</dbReference>
<accession>A0AAV7HH50</accession>
<reference evidence="2 3" key="1">
    <citation type="journal article" date="2021" name="Hortic Res">
        <title>Chromosome-scale assembly of the Dendrobium chrysotoxum genome enhances the understanding of orchid evolution.</title>
        <authorList>
            <person name="Zhang Y."/>
            <person name="Zhang G.Q."/>
            <person name="Zhang D."/>
            <person name="Liu X.D."/>
            <person name="Xu X.Y."/>
            <person name="Sun W.H."/>
            <person name="Yu X."/>
            <person name="Zhu X."/>
            <person name="Wang Z.W."/>
            <person name="Zhao X."/>
            <person name="Zhong W.Y."/>
            <person name="Chen H."/>
            <person name="Yin W.L."/>
            <person name="Huang T."/>
            <person name="Niu S.C."/>
            <person name="Liu Z.J."/>
        </authorList>
    </citation>
    <scope>NUCLEOTIDE SEQUENCE [LARGE SCALE GENOMIC DNA]</scope>
    <source>
        <strain evidence="2">Lindl</strain>
    </source>
</reference>
<feature type="compositionally biased region" description="Polar residues" evidence="1">
    <location>
        <begin position="197"/>
        <end position="208"/>
    </location>
</feature>
<dbReference type="GO" id="GO:0016567">
    <property type="term" value="P:protein ubiquitination"/>
    <property type="evidence" value="ECO:0007669"/>
    <property type="project" value="TreeGrafter"/>
</dbReference>
<feature type="region of interest" description="Disordered" evidence="1">
    <location>
        <begin position="192"/>
        <end position="223"/>
    </location>
</feature>
<feature type="region of interest" description="Disordered" evidence="1">
    <location>
        <begin position="146"/>
        <end position="170"/>
    </location>
</feature>
<dbReference type="EMBL" id="JAGFBR010000005">
    <property type="protein sequence ID" value="KAH0467164.1"/>
    <property type="molecule type" value="Genomic_DNA"/>
</dbReference>
<dbReference type="InterPro" id="IPR033275">
    <property type="entry name" value="MARCH-like"/>
</dbReference>
<comment type="caution">
    <text evidence="2">The sequence shown here is derived from an EMBL/GenBank/DDBJ whole genome shotgun (WGS) entry which is preliminary data.</text>
</comment>
<feature type="compositionally biased region" description="Low complexity" evidence="1">
    <location>
        <begin position="155"/>
        <end position="170"/>
    </location>
</feature>
<dbReference type="GO" id="GO:0004842">
    <property type="term" value="F:ubiquitin-protein transferase activity"/>
    <property type="evidence" value="ECO:0007669"/>
    <property type="project" value="TreeGrafter"/>
</dbReference>
<sequence length="276" mass="30849">MKDVDAMLKEIRLEWEDYAKVDVLLKGSSPSPLPSLVPAMSATTSTTSVFAQGLQGHGNSSINNNIFVLISIFLASHMQYAHRDCVQRWCNKKGDIICEIFHEAFHNLTPNFHLLSPFLLFYLHLFQRNGTFSVELSPQGSLTRELWREESPDLSSPSQPNPTSQSSPVTVLRQIKGQILPRRIPEPVYHLRRSDLSSEPSEPSVTNRRGSHGADPVLSWLSGRGRGNHCARLRDPIRGRRVATQPPPSRISPQSLPGTAEPVPGCHVSRRRRINA</sequence>
<protein>
    <submittedName>
        <fullName evidence="2">Uncharacterized protein</fullName>
    </submittedName>
</protein>
<dbReference type="AlphaFoldDB" id="A0AAV7HH50"/>
<evidence type="ECO:0000256" key="1">
    <source>
        <dbReference type="SAM" id="MobiDB-lite"/>
    </source>
</evidence>
<dbReference type="InterPro" id="IPR013083">
    <property type="entry name" value="Znf_RING/FYVE/PHD"/>
</dbReference>
<gene>
    <name evidence="2" type="ORF">IEQ34_004402</name>
</gene>
<dbReference type="Proteomes" id="UP000775213">
    <property type="component" value="Unassembled WGS sequence"/>
</dbReference>
<organism evidence="2 3">
    <name type="scientific">Dendrobium chrysotoxum</name>
    <name type="common">Orchid</name>
    <dbReference type="NCBI Taxonomy" id="161865"/>
    <lineage>
        <taxon>Eukaryota</taxon>
        <taxon>Viridiplantae</taxon>
        <taxon>Streptophyta</taxon>
        <taxon>Embryophyta</taxon>
        <taxon>Tracheophyta</taxon>
        <taxon>Spermatophyta</taxon>
        <taxon>Magnoliopsida</taxon>
        <taxon>Liliopsida</taxon>
        <taxon>Asparagales</taxon>
        <taxon>Orchidaceae</taxon>
        <taxon>Epidendroideae</taxon>
        <taxon>Malaxideae</taxon>
        <taxon>Dendrobiinae</taxon>
        <taxon>Dendrobium</taxon>
    </lineage>
</organism>
<feature type="region of interest" description="Disordered" evidence="1">
    <location>
        <begin position="240"/>
        <end position="276"/>
    </location>
</feature>
<dbReference type="GO" id="GO:0016020">
    <property type="term" value="C:membrane"/>
    <property type="evidence" value="ECO:0007669"/>
    <property type="project" value="TreeGrafter"/>
</dbReference>
<keyword evidence="3" id="KW-1185">Reference proteome</keyword>
<name>A0AAV7HH50_DENCH</name>
<proteinExistence type="predicted"/>
<evidence type="ECO:0000313" key="2">
    <source>
        <dbReference type="EMBL" id="KAH0467164.1"/>
    </source>
</evidence>
<dbReference type="PANTHER" id="PTHR23012">
    <property type="entry name" value="RING/FYVE/PHD ZINC FINGER DOMAIN-CONTAINING"/>
    <property type="match status" value="1"/>
</dbReference>